<reference evidence="2" key="1">
    <citation type="submission" date="2024-05" db="EMBL/GenBank/DDBJ databases">
        <authorList>
            <person name="Bunk B."/>
            <person name="Swiderski J."/>
            <person name="Sproer C."/>
            <person name="Thiel V."/>
        </authorList>
    </citation>
    <scope>NUCLEOTIDE SEQUENCE</scope>
    <source>
        <strain evidence="2">DSM 17735</strain>
    </source>
</reference>
<organism evidence="2">
    <name type="scientific">Polaromonas hydrogenivorans</name>
    <dbReference type="NCBI Taxonomy" id="335476"/>
    <lineage>
        <taxon>Bacteria</taxon>
        <taxon>Pseudomonadati</taxon>
        <taxon>Pseudomonadota</taxon>
        <taxon>Betaproteobacteria</taxon>
        <taxon>Burkholderiales</taxon>
        <taxon>Comamonadaceae</taxon>
        <taxon>Polaromonas</taxon>
    </lineage>
</organism>
<dbReference type="InterPro" id="IPR058511">
    <property type="entry name" value="DUF8198"/>
</dbReference>
<proteinExistence type="predicted"/>
<accession>A0AAU7LQH6</accession>
<sequence length="256" mass="28664">MDTSAQTIRDALQVVSQLRQQHASQPALARAGAEVKRFQARRFQATYADLLHSPRYKTAAAFFLQELYSDRDYASRDQQFARIADTIARLFPQSVVNTAAALAEVHALTETLDDLMARAWIADASTTPKSSESARYVRCWRQSGDRAARQHQLEVVLQLGQALGRLTRTRGLRTLLRMMRRPAAAAGLDSLQQFLETGFDAFARMGGADEFLTLLRQRESEWIRALFDDEAVACETRLAHLLAAGSPPEFNNAMSF</sequence>
<protein>
    <recommendedName>
        <fullName evidence="1">DUF8198 domain-containing protein</fullName>
    </recommendedName>
</protein>
<dbReference type="RefSeq" id="WP_349278779.1">
    <property type="nucleotide sequence ID" value="NZ_CBCSCU010000026.1"/>
</dbReference>
<gene>
    <name evidence="2" type="ORF">ABLV49_18605</name>
</gene>
<feature type="domain" description="DUF8198" evidence="1">
    <location>
        <begin position="19"/>
        <end position="230"/>
    </location>
</feature>
<name>A0AAU7LQH6_9BURK</name>
<dbReference type="Pfam" id="PF26621">
    <property type="entry name" value="DUF8198"/>
    <property type="match status" value="1"/>
</dbReference>
<dbReference type="InterPro" id="IPR058063">
    <property type="entry name" value="FFLEE_fam"/>
</dbReference>
<dbReference type="AlphaFoldDB" id="A0AAU7LQH6"/>
<evidence type="ECO:0000313" key="2">
    <source>
        <dbReference type="EMBL" id="XBP69862.1"/>
    </source>
</evidence>
<dbReference type="NCBIfam" id="NF047641">
    <property type="entry name" value="FFLEE_fam"/>
    <property type="match status" value="1"/>
</dbReference>
<evidence type="ECO:0000259" key="1">
    <source>
        <dbReference type="Pfam" id="PF26621"/>
    </source>
</evidence>
<dbReference type="EMBL" id="CP157675">
    <property type="protein sequence ID" value="XBP69862.1"/>
    <property type="molecule type" value="Genomic_DNA"/>
</dbReference>